<evidence type="ECO:0000256" key="5">
    <source>
        <dbReference type="SAM" id="SignalP"/>
    </source>
</evidence>
<evidence type="ECO:0000256" key="1">
    <source>
        <dbReference type="ARBA" id="ARBA00003236"/>
    </source>
</evidence>
<dbReference type="RefSeq" id="WP_266340661.1">
    <property type="nucleotide sequence ID" value="NZ_JAPKNK010000011.1"/>
</dbReference>
<dbReference type="InterPro" id="IPR002509">
    <property type="entry name" value="NODB_dom"/>
</dbReference>
<dbReference type="Proteomes" id="UP001144805">
    <property type="component" value="Unassembled WGS sequence"/>
</dbReference>
<evidence type="ECO:0000256" key="3">
    <source>
        <dbReference type="ARBA" id="ARBA00020071"/>
    </source>
</evidence>
<gene>
    <name evidence="7" type="ORF">OSH07_21040</name>
</gene>
<proteinExistence type="inferred from homology"/>
<feature type="domain" description="NodB homology" evidence="6">
    <location>
        <begin position="45"/>
        <end position="246"/>
    </location>
</feature>
<dbReference type="SUPFAM" id="SSF88713">
    <property type="entry name" value="Glycoside hydrolase/deacetylase"/>
    <property type="match status" value="1"/>
</dbReference>
<dbReference type="GO" id="GO:0005975">
    <property type="term" value="P:carbohydrate metabolic process"/>
    <property type="evidence" value="ECO:0007669"/>
    <property type="project" value="InterPro"/>
</dbReference>
<dbReference type="PROSITE" id="PS51677">
    <property type="entry name" value="NODB"/>
    <property type="match status" value="1"/>
</dbReference>
<comment type="similarity">
    <text evidence="2">Belongs to the polysaccharide deacetylase family.</text>
</comment>
<keyword evidence="8" id="KW-1185">Reference proteome</keyword>
<name>A0A9X3IME3_9HYPH</name>
<dbReference type="PANTHER" id="PTHR10587">
    <property type="entry name" value="GLYCOSYL TRANSFERASE-RELATED"/>
    <property type="match status" value="1"/>
</dbReference>
<reference evidence="7" key="1">
    <citation type="submission" date="2022-11" db="EMBL/GenBank/DDBJ databases">
        <title>Biodiversity and phylogenetic relationships of bacteria.</title>
        <authorList>
            <person name="Machado R.A.R."/>
            <person name="Bhat A."/>
            <person name="Loulou A."/>
            <person name="Kallel S."/>
        </authorList>
    </citation>
    <scope>NUCLEOTIDE SEQUENCE</scope>
    <source>
        <strain evidence="7">K-TC2</strain>
    </source>
</reference>
<accession>A0A9X3IME3</accession>
<evidence type="ECO:0000259" key="6">
    <source>
        <dbReference type="PROSITE" id="PS51677"/>
    </source>
</evidence>
<feature type="signal peptide" evidence="5">
    <location>
        <begin position="1"/>
        <end position="26"/>
    </location>
</feature>
<comment type="function">
    <text evidence="1">Is involved in generating a small heat-stable compound (Nod), an acylated oligomer of N-acetylglucosamine, that stimulates mitosis in various plant protoplasts.</text>
</comment>
<dbReference type="EMBL" id="JAPKNK010000011">
    <property type="protein sequence ID" value="MCX5571699.1"/>
    <property type="molecule type" value="Genomic_DNA"/>
</dbReference>
<protein>
    <recommendedName>
        <fullName evidence="3">Chitooligosaccharide deacetylase</fullName>
    </recommendedName>
    <alternativeName>
        <fullName evidence="4">Nodulation protein B</fullName>
    </alternativeName>
</protein>
<organism evidence="7 8">
    <name type="scientific">Kaistia nematophila</name>
    <dbReference type="NCBI Taxonomy" id="2994654"/>
    <lineage>
        <taxon>Bacteria</taxon>
        <taxon>Pseudomonadati</taxon>
        <taxon>Pseudomonadota</taxon>
        <taxon>Alphaproteobacteria</taxon>
        <taxon>Hyphomicrobiales</taxon>
        <taxon>Kaistiaceae</taxon>
        <taxon>Kaistia</taxon>
    </lineage>
</organism>
<dbReference type="InterPro" id="IPR011330">
    <property type="entry name" value="Glyco_hydro/deAcase_b/a-brl"/>
</dbReference>
<evidence type="ECO:0000256" key="4">
    <source>
        <dbReference type="ARBA" id="ARBA00032976"/>
    </source>
</evidence>
<dbReference type="GO" id="GO:0016810">
    <property type="term" value="F:hydrolase activity, acting on carbon-nitrogen (but not peptide) bonds"/>
    <property type="evidence" value="ECO:0007669"/>
    <property type="project" value="InterPro"/>
</dbReference>
<dbReference type="AlphaFoldDB" id="A0A9X3IME3"/>
<comment type="caution">
    <text evidence="7">The sequence shown here is derived from an EMBL/GenBank/DDBJ whole genome shotgun (WGS) entry which is preliminary data.</text>
</comment>
<dbReference type="Gene3D" id="3.20.20.370">
    <property type="entry name" value="Glycoside hydrolase/deacetylase"/>
    <property type="match status" value="1"/>
</dbReference>
<sequence length="246" mass="25780">MSCSRPLLATILALGASLVAALPATAKSHDIELKLRIAAPPPGPRVVALTFDACSGAIDQRILNLLVENRIPATLFVTHRWMKRNAATMSTLMAHPELFQIENHGDQHVPAITDIPSLYGVKTAGSLEAVQKEVDGGASAIQQATGKPPRWFRGATAVYSRDALDQIRADGYEVAGFSLNADMGASLPAATVAKRIAAAKSGDVIIAHINQPGHPAGLGVVEGIKRLAASGAVFVKLDDVQTQASN</sequence>
<dbReference type="Pfam" id="PF01522">
    <property type="entry name" value="Polysacc_deac_1"/>
    <property type="match status" value="1"/>
</dbReference>
<keyword evidence="5" id="KW-0732">Signal</keyword>
<evidence type="ECO:0000313" key="7">
    <source>
        <dbReference type="EMBL" id="MCX5571699.1"/>
    </source>
</evidence>
<feature type="chain" id="PRO_5040943765" description="Chitooligosaccharide deacetylase" evidence="5">
    <location>
        <begin position="27"/>
        <end position="246"/>
    </location>
</feature>
<evidence type="ECO:0000313" key="8">
    <source>
        <dbReference type="Proteomes" id="UP001144805"/>
    </source>
</evidence>
<dbReference type="PANTHER" id="PTHR10587:SF134">
    <property type="entry name" value="SECRETED PROTEIN"/>
    <property type="match status" value="1"/>
</dbReference>
<dbReference type="InterPro" id="IPR050248">
    <property type="entry name" value="Polysacc_deacetylase_ArnD"/>
</dbReference>
<evidence type="ECO:0000256" key="2">
    <source>
        <dbReference type="ARBA" id="ARBA00010973"/>
    </source>
</evidence>